<keyword evidence="3" id="KW-1185">Reference proteome</keyword>
<gene>
    <name evidence="2" type="ORF">EV640_11214</name>
</gene>
<reference evidence="2 3" key="1">
    <citation type="submission" date="2019-03" db="EMBL/GenBank/DDBJ databases">
        <title>Genomic Encyclopedia of Type Strains, Phase III (KMG-III): the genomes of soil and plant-associated and newly described type strains.</title>
        <authorList>
            <person name="Whitman W."/>
        </authorList>
    </citation>
    <scope>NUCLEOTIDE SEQUENCE [LARGE SCALE GENOMIC DNA]</scope>
    <source>
        <strain evidence="2 3">DSM 27373</strain>
    </source>
</reference>
<feature type="region of interest" description="Disordered" evidence="1">
    <location>
        <begin position="30"/>
        <end position="57"/>
    </location>
</feature>
<organism evidence="2 3">
    <name type="scientific">Nesterenkonia aurantiaca</name>
    <dbReference type="NCBI Taxonomy" id="1436010"/>
    <lineage>
        <taxon>Bacteria</taxon>
        <taxon>Bacillati</taxon>
        <taxon>Actinomycetota</taxon>
        <taxon>Actinomycetes</taxon>
        <taxon>Micrococcales</taxon>
        <taxon>Micrococcaceae</taxon>
        <taxon>Nesterenkonia</taxon>
    </lineage>
</organism>
<feature type="region of interest" description="Disordered" evidence="1">
    <location>
        <begin position="401"/>
        <end position="421"/>
    </location>
</feature>
<dbReference type="InterPro" id="IPR011047">
    <property type="entry name" value="Quinoprotein_ADH-like_sf"/>
</dbReference>
<feature type="compositionally biased region" description="Acidic residues" evidence="1">
    <location>
        <begin position="410"/>
        <end position="421"/>
    </location>
</feature>
<comment type="caution">
    <text evidence="2">The sequence shown here is derived from an EMBL/GenBank/DDBJ whole genome shotgun (WGS) entry which is preliminary data.</text>
</comment>
<evidence type="ECO:0000313" key="2">
    <source>
        <dbReference type="EMBL" id="TDS82947.1"/>
    </source>
</evidence>
<dbReference type="SUPFAM" id="SSF50998">
    <property type="entry name" value="Quinoprotein alcohol dehydrogenase-like"/>
    <property type="match status" value="1"/>
</dbReference>
<dbReference type="Proteomes" id="UP000294506">
    <property type="component" value="Unassembled WGS sequence"/>
</dbReference>
<dbReference type="AlphaFoldDB" id="A0A4R7FWF7"/>
<feature type="region of interest" description="Disordered" evidence="1">
    <location>
        <begin position="239"/>
        <end position="268"/>
    </location>
</feature>
<name>A0A4R7FWF7_9MICC</name>
<sequence length="421" mass="43741">MSAEPPALLLLRGGVVLGVLGLTLGACAAPPDQDPSAEAESTHSPGSLDPDPVPVQSPAEEVDLDAIRLPVHLTDLVSVDPGWDTPPQVHDGVFLGPREEEGRLVFSAVSADGTLLWTAQRPLSCTGFALTSAGDRALAVLTDVDPENSPDDTSITTTATAYDLHTGEPVWGPVEVPGPHQGPGLVFAEPHEEPMGGTDQRVALDPETGERIPDRGHVVGEFFGITVTARDGEFIASGSEGQLWRAPSSNTSTTPDPEAPVSPATNRLPPGTALIGSSAAGYDLWDLTGGELLAEGIQDAMFDLMSETWVAIREDELAGFDAAGGQLWSLGLDAEPEILGVGGVMAYVLADGEHLDIYNVVTGNTARIYDPLDDGATAIPLAFTDTGATVVDTGTELVLVTDEPGPPEDAAAESELSDERP</sequence>
<proteinExistence type="predicted"/>
<evidence type="ECO:0000313" key="3">
    <source>
        <dbReference type="Proteomes" id="UP000294506"/>
    </source>
</evidence>
<protein>
    <recommendedName>
        <fullName evidence="4">Pyrroloquinoline-quinone binding quinoprotein</fullName>
    </recommendedName>
</protein>
<dbReference type="RefSeq" id="WP_133726613.1">
    <property type="nucleotide sequence ID" value="NZ_SOAN01000012.1"/>
</dbReference>
<accession>A0A4R7FWF7</accession>
<evidence type="ECO:0008006" key="4">
    <source>
        <dbReference type="Google" id="ProtNLM"/>
    </source>
</evidence>
<evidence type="ECO:0000256" key="1">
    <source>
        <dbReference type="SAM" id="MobiDB-lite"/>
    </source>
</evidence>
<dbReference type="EMBL" id="SOAN01000012">
    <property type="protein sequence ID" value="TDS82947.1"/>
    <property type="molecule type" value="Genomic_DNA"/>
</dbReference>